<dbReference type="InterPro" id="IPR001867">
    <property type="entry name" value="OmpR/PhoB-type_DNA-bd"/>
</dbReference>
<dbReference type="PANTHER" id="PTHR48111:SF43">
    <property type="entry name" value="STAGE 0 SPORULATION PROTEIN A HOMOLOG"/>
    <property type="match status" value="1"/>
</dbReference>
<keyword evidence="13" id="KW-1185">Reference proteome</keyword>
<evidence type="ECO:0000259" key="9">
    <source>
        <dbReference type="PROSITE" id="PS51755"/>
    </source>
</evidence>
<dbReference type="PROSITE" id="PS51755">
    <property type="entry name" value="OMPR_PHOB"/>
    <property type="match status" value="1"/>
</dbReference>
<keyword evidence="2" id="KW-0902">Two-component regulatory system</keyword>
<sequence length="222" mass="25066">MYNIMLVEDSIEIRTELSNVLIKEGYKVTALTEFINLPELILSTQPNLLLLDINLPGVDGFTLCTEIRRSSNVPIIFVTSRNSEIDELMSITLGGDDFITKPYNIAVLLARIAALLKRAYSQTASGDVVKHGGVELHLLSSRMEYDSKSIELTKNELKILHYLMIKKGTIVSRSDIIEHLWDSEMFVDDNTLSVNITRIRNKLESLGITNYIQTKRGQGYMV</sequence>
<dbReference type="OrthoDB" id="9790442at2"/>
<dbReference type="EMBL" id="CP076607">
    <property type="protein sequence ID" value="QWU16973.1"/>
    <property type="molecule type" value="Genomic_DNA"/>
</dbReference>
<feature type="DNA-binding region" description="OmpR/PhoB-type" evidence="7">
    <location>
        <begin position="126"/>
        <end position="222"/>
    </location>
</feature>
<dbReference type="RefSeq" id="WP_036590855.1">
    <property type="nucleotide sequence ID" value="NZ_CP076607.1"/>
</dbReference>
<dbReference type="PROSITE" id="PS50110">
    <property type="entry name" value="RESPONSE_REGULATORY"/>
    <property type="match status" value="1"/>
</dbReference>
<evidence type="ECO:0000313" key="11">
    <source>
        <dbReference type="EMBL" id="SEO69984.1"/>
    </source>
</evidence>
<feature type="domain" description="Response regulatory" evidence="8">
    <location>
        <begin position="3"/>
        <end position="116"/>
    </location>
</feature>
<dbReference type="CDD" id="cd00383">
    <property type="entry name" value="trans_reg_C"/>
    <property type="match status" value="1"/>
</dbReference>
<dbReference type="Pfam" id="PF00486">
    <property type="entry name" value="Trans_reg_C"/>
    <property type="match status" value="1"/>
</dbReference>
<keyword evidence="5" id="KW-0804">Transcription</keyword>
<dbReference type="InterPro" id="IPR036388">
    <property type="entry name" value="WH-like_DNA-bd_sf"/>
</dbReference>
<organism evidence="11 12">
    <name type="scientific">Paenibacillus sophorae</name>
    <dbReference type="NCBI Taxonomy" id="1333845"/>
    <lineage>
        <taxon>Bacteria</taxon>
        <taxon>Bacillati</taxon>
        <taxon>Bacillota</taxon>
        <taxon>Bacilli</taxon>
        <taxon>Bacillales</taxon>
        <taxon>Paenibacillaceae</taxon>
        <taxon>Paenibacillus</taxon>
    </lineage>
</organism>
<evidence type="ECO:0000256" key="7">
    <source>
        <dbReference type="PROSITE-ProRule" id="PRU01091"/>
    </source>
</evidence>
<dbReference type="Proteomes" id="UP000198809">
    <property type="component" value="Unassembled WGS sequence"/>
</dbReference>
<dbReference type="AlphaFoldDB" id="A0A1H8RUY3"/>
<dbReference type="GO" id="GO:0006355">
    <property type="term" value="P:regulation of DNA-templated transcription"/>
    <property type="evidence" value="ECO:0007669"/>
    <property type="project" value="InterPro"/>
</dbReference>
<dbReference type="Pfam" id="PF00072">
    <property type="entry name" value="Response_reg"/>
    <property type="match status" value="1"/>
</dbReference>
<dbReference type="Proteomes" id="UP000683429">
    <property type="component" value="Chromosome"/>
</dbReference>
<proteinExistence type="predicted"/>
<gene>
    <name evidence="10" type="ORF">KP014_07180</name>
    <name evidence="11" type="ORF">SAMN04487895_110109</name>
</gene>
<dbReference type="GO" id="GO:0000156">
    <property type="term" value="F:phosphorelay response regulator activity"/>
    <property type="evidence" value="ECO:0007669"/>
    <property type="project" value="TreeGrafter"/>
</dbReference>
<accession>A0A1H8RUY3</accession>
<evidence type="ECO:0000256" key="5">
    <source>
        <dbReference type="ARBA" id="ARBA00023163"/>
    </source>
</evidence>
<dbReference type="Gene3D" id="3.40.50.2300">
    <property type="match status" value="1"/>
</dbReference>
<evidence type="ECO:0000313" key="13">
    <source>
        <dbReference type="Proteomes" id="UP000683429"/>
    </source>
</evidence>
<dbReference type="InterPro" id="IPR001789">
    <property type="entry name" value="Sig_transdc_resp-reg_receiver"/>
</dbReference>
<keyword evidence="3" id="KW-0805">Transcription regulation</keyword>
<dbReference type="GO" id="GO:0005829">
    <property type="term" value="C:cytosol"/>
    <property type="evidence" value="ECO:0007669"/>
    <property type="project" value="TreeGrafter"/>
</dbReference>
<keyword evidence="1 6" id="KW-0597">Phosphoprotein</keyword>
<dbReference type="SUPFAM" id="SSF52172">
    <property type="entry name" value="CheY-like"/>
    <property type="match status" value="1"/>
</dbReference>
<dbReference type="EMBL" id="FODH01000010">
    <property type="protein sequence ID" value="SEO69984.1"/>
    <property type="molecule type" value="Genomic_DNA"/>
</dbReference>
<evidence type="ECO:0000256" key="2">
    <source>
        <dbReference type="ARBA" id="ARBA00023012"/>
    </source>
</evidence>
<reference evidence="11 12" key="1">
    <citation type="submission" date="2016-10" db="EMBL/GenBank/DDBJ databases">
        <authorList>
            <person name="de Groot N.N."/>
        </authorList>
    </citation>
    <scope>NUCLEOTIDE SEQUENCE [LARGE SCALE GENOMIC DNA]</scope>
    <source>
        <strain evidence="11 12">CGMCC 1.10238</strain>
    </source>
</reference>
<evidence type="ECO:0000259" key="8">
    <source>
        <dbReference type="PROSITE" id="PS50110"/>
    </source>
</evidence>
<dbReference type="GO" id="GO:0032993">
    <property type="term" value="C:protein-DNA complex"/>
    <property type="evidence" value="ECO:0007669"/>
    <property type="project" value="TreeGrafter"/>
</dbReference>
<keyword evidence="4 7" id="KW-0238">DNA-binding</keyword>
<protein>
    <submittedName>
        <fullName evidence="11">DNA-binding response regulator, OmpR family, contains REC and winged-helix (WHTH) domain</fullName>
    </submittedName>
    <submittedName>
        <fullName evidence="10">Response regulator transcription factor</fullName>
    </submittedName>
</protein>
<evidence type="ECO:0000256" key="4">
    <source>
        <dbReference type="ARBA" id="ARBA00023125"/>
    </source>
</evidence>
<name>A0A1H8RUY3_9BACL</name>
<dbReference type="InterPro" id="IPR011006">
    <property type="entry name" value="CheY-like_superfamily"/>
</dbReference>
<feature type="modified residue" description="4-aspartylphosphate" evidence="6">
    <location>
        <position position="52"/>
    </location>
</feature>
<dbReference type="Gene3D" id="6.10.250.690">
    <property type="match status" value="1"/>
</dbReference>
<evidence type="ECO:0000256" key="3">
    <source>
        <dbReference type="ARBA" id="ARBA00023015"/>
    </source>
</evidence>
<dbReference type="Gene3D" id="1.10.10.10">
    <property type="entry name" value="Winged helix-like DNA-binding domain superfamily/Winged helix DNA-binding domain"/>
    <property type="match status" value="1"/>
</dbReference>
<feature type="domain" description="OmpR/PhoB-type" evidence="9">
    <location>
        <begin position="126"/>
        <end position="222"/>
    </location>
</feature>
<evidence type="ECO:0000313" key="10">
    <source>
        <dbReference type="EMBL" id="QWU16973.1"/>
    </source>
</evidence>
<evidence type="ECO:0000256" key="6">
    <source>
        <dbReference type="PROSITE-ProRule" id="PRU00169"/>
    </source>
</evidence>
<evidence type="ECO:0000256" key="1">
    <source>
        <dbReference type="ARBA" id="ARBA00022553"/>
    </source>
</evidence>
<evidence type="ECO:0000313" key="12">
    <source>
        <dbReference type="Proteomes" id="UP000198809"/>
    </source>
</evidence>
<dbReference type="PANTHER" id="PTHR48111">
    <property type="entry name" value="REGULATOR OF RPOS"/>
    <property type="match status" value="1"/>
</dbReference>
<dbReference type="GO" id="GO:0000976">
    <property type="term" value="F:transcription cis-regulatory region binding"/>
    <property type="evidence" value="ECO:0007669"/>
    <property type="project" value="TreeGrafter"/>
</dbReference>
<dbReference type="SMART" id="SM00448">
    <property type="entry name" value="REC"/>
    <property type="match status" value="1"/>
</dbReference>
<dbReference type="InterPro" id="IPR039420">
    <property type="entry name" value="WalR-like"/>
</dbReference>
<dbReference type="SMART" id="SM00862">
    <property type="entry name" value="Trans_reg_C"/>
    <property type="match status" value="1"/>
</dbReference>
<reference evidence="10 13" key="2">
    <citation type="submission" date="2021-06" db="EMBL/GenBank/DDBJ databases">
        <title>Whole genome sequence of Paenibacillus sophorae DSM23020 for comparative genomics.</title>
        <authorList>
            <person name="Kim M.-J."/>
            <person name="Lee G."/>
            <person name="Shin J.-H."/>
        </authorList>
    </citation>
    <scope>NUCLEOTIDE SEQUENCE [LARGE SCALE GENOMIC DNA]</scope>
    <source>
        <strain evidence="10 13">DSM 23020</strain>
    </source>
</reference>
<dbReference type="STRING" id="1333845.SAMN04487895_110109"/>